<name>A0A6N1P3M4_9VIRU</name>
<dbReference type="InterPro" id="IPR050464">
    <property type="entry name" value="Zeta_carotene_desat/Oxidored"/>
</dbReference>
<dbReference type="RefSeq" id="YP_010782237.1">
    <property type="nucleotide sequence ID" value="NC_075039.1"/>
</dbReference>
<feature type="domain" description="Amine oxidase" evidence="1">
    <location>
        <begin position="10"/>
        <end position="422"/>
    </location>
</feature>
<accession>A0A6N1P3M4</accession>
<dbReference type="Pfam" id="PF01593">
    <property type="entry name" value="Amino_oxidase"/>
    <property type="match status" value="1"/>
</dbReference>
<dbReference type="Gene3D" id="3.90.660.10">
    <property type="match status" value="1"/>
</dbReference>
<reference evidence="2" key="1">
    <citation type="submission" date="2017-01" db="EMBL/GenBank/DDBJ databases">
        <authorList>
            <person name="Assis F.L."/>
            <person name="Abrahao J.S."/>
            <person name="Silva L."/>
            <person name="Khalil J.B."/>
            <person name="Rodrigues R."/>
            <person name="Silva L.S."/>
            <person name="Arantes T."/>
            <person name="Boratto P."/>
            <person name="Andrade M."/>
            <person name="Kroon E.G."/>
            <person name="Ribeiro B."/>
            <person name="Bergier I."/>
            <person name="Seligmann H."/>
            <person name="Ghigo E."/>
            <person name="Colson P."/>
            <person name="Levasseur A."/>
            <person name="Raoult D."/>
            <person name="Scola B.L."/>
        </authorList>
    </citation>
    <scope>NUCLEOTIDE SEQUENCE</scope>
    <source>
        <strain evidence="2">Soda lake</strain>
    </source>
</reference>
<evidence type="ECO:0000259" key="1">
    <source>
        <dbReference type="Pfam" id="PF01593"/>
    </source>
</evidence>
<dbReference type="InterPro" id="IPR002937">
    <property type="entry name" value="Amino_oxidase"/>
</dbReference>
<dbReference type="PANTHER" id="PTHR42923">
    <property type="entry name" value="PROTOPORPHYRINOGEN OXIDASE"/>
    <property type="match status" value="1"/>
</dbReference>
<dbReference type="KEGG" id="vg:80519001"/>
<dbReference type="PANTHER" id="PTHR42923:SF3">
    <property type="entry name" value="PROTOPORPHYRINOGEN OXIDASE"/>
    <property type="match status" value="1"/>
</dbReference>
<dbReference type="GO" id="GO:0016491">
    <property type="term" value="F:oxidoreductase activity"/>
    <property type="evidence" value="ECO:0007669"/>
    <property type="project" value="InterPro"/>
</dbReference>
<evidence type="ECO:0000313" key="2">
    <source>
        <dbReference type="EMBL" id="QKU35571.1"/>
    </source>
</evidence>
<dbReference type="SUPFAM" id="SSF51905">
    <property type="entry name" value="FAD/NAD(P)-binding domain"/>
    <property type="match status" value="1"/>
</dbReference>
<proteinExistence type="predicted"/>
<dbReference type="EMBL" id="KY523104">
    <property type="protein sequence ID" value="QKU35571.1"/>
    <property type="molecule type" value="Genomic_DNA"/>
</dbReference>
<dbReference type="InterPro" id="IPR036188">
    <property type="entry name" value="FAD/NAD-bd_sf"/>
</dbReference>
<dbReference type="Gene3D" id="3.90.660.20">
    <property type="entry name" value="Protoporphyrinogen oxidase, mitochondrial, domain 2"/>
    <property type="match status" value="1"/>
</dbReference>
<dbReference type="Gene3D" id="1.20.1440.240">
    <property type="match status" value="1"/>
</dbReference>
<dbReference type="GeneID" id="80519001"/>
<protein>
    <submittedName>
        <fullName evidence="2">Amino oxidase family protein</fullName>
    </submittedName>
</protein>
<reference evidence="2" key="2">
    <citation type="journal article" date="2018" name="Nat. Commun.">
        <title>Tailed giant Tupanvirus possesses the most complete translational apparatus of the known virosphere.</title>
        <authorList>
            <person name="Abrahao J."/>
            <person name="Silva L."/>
            <person name="Silva L.S."/>
            <person name="Khalil J.Y.B."/>
            <person name="Rodrigues R."/>
            <person name="Arantes T."/>
            <person name="Assis F."/>
            <person name="Boratto P."/>
            <person name="Andrade M."/>
            <person name="Kroon E.G."/>
            <person name="Ribeiro B."/>
            <person name="Bergier I."/>
            <person name="Seligmann H."/>
            <person name="Ghigo E."/>
            <person name="Colson P."/>
            <person name="Levasseur A."/>
            <person name="Kroemer G."/>
            <person name="Raoult D."/>
            <person name="La Scola B."/>
        </authorList>
    </citation>
    <scope>NUCLEOTIDE SEQUENCE [LARGE SCALE GENOMIC DNA]</scope>
    <source>
        <strain evidence="2">Soda lake</strain>
    </source>
</reference>
<sequence length="435" mass="50150">MSYIIIGGGISGLYSAYSLHKKYNVSDITVIEKENKLGGRINTIYVDDSFLEMGAGGVVNTQKNMMKLLDELGLKDKLNKGSSGRSLVISESISTSNFISIKNEIVPTIYKIIDILDIKNTDFYDIIEILIKRLDDKVFYKTALSYNLYSLIEKLYGYEKADTMMYQFGFHADFYEQNAVEALDMFRKEFARDAKFHRINGGMIQIINELTTYSQKNNITIKTNCKCIDISKNKSKYICSLTNGEHIESDNIIISIPKMNMLKINFFENIHDKINSVIHKPLSRIYAFFPQVDGKIWFDGINTSLTTKTLMNQIIPIDKEKGILMIYCDSINAKTWHYFDKNGILERELMYHLTKLFSDIIIPSPTKIYVSYYDSATHVWKPSLDPYQMYKEIMQPFKGENIYIVGETYSLNQQWSEGAIQSVNDLMELINKVKI</sequence>
<dbReference type="Gene3D" id="3.50.50.60">
    <property type="entry name" value="FAD/NAD(P)-binding domain"/>
    <property type="match status" value="2"/>
</dbReference>
<organism evidence="2">
    <name type="scientific">Tupanvirus soda lake</name>
    <dbReference type="NCBI Taxonomy" id="2126985"/>
    <lineage>
        <taxon>Viruses</taxon>
        <taxon>Varidnaviria</taxon>
        <taxon>Bamfordvirae</taxon>
        <taxon>Nucleocytoviricota</taxon>
        <taxon>Megaviricetes</taxon>
        <taxon>Imitervirales</taxon>
        <taxon>Mimiviridae</taxon>
        <taxon>Megamimivirinae</taxon>
        <taxon>Tupanvirus</taxon>
        <taxon>Tupanvirus salinum</taxon>
    </lineage>
</organism>